<sequence length="316" mass="36865">MEHEYNEKEKQRKPEIKLNDAVENNEKNMDVTSQLELGPKIFHYNQENGDLFYGLAAKRGRYIRSANPDFDSQNPNSIPMIIDVYNNSISKNIWNRHSGKKPEDNSKKLEKLFDNPKKYSRNIKVSNKLQQDVISDERGWYPLWEYYFNTGKKNPKFNLSKIYEKTASKYDSDYYHSWALAALAPKLLWKRGSKLGIEMAARNGKTKIHFVLDGLNIEQVVNKTKGSTPLEAGPGESITASELRYAYRNRERLGERIHFYKDDKETIAPWDEDPELWQNYVPKSNKRNIATQGNGERISRLNTFFGRIFSPLKGRE</sequence>
<dbReference type="AlphaFoldDB" id="A0A329XGP8"/>
<reference evidence="2 3" key="1">
    <citation type="journal article" date="2018" name="Int. J. Syst. Evol. Microbiol.">
        <title>Whole-genome-based revisit of Photorhabdus phylogeny: proposal for the elevation of most Photorhabdus subspecies to the species level and description of one novel species Photorhabdus bodei sp. nov., and one novel subspecies Photorhabdus laumondii subsp. clarkei subsp. nov.</title>
        <authorList>
            <person name="Machado R.A.R."/>
            <person name="Wuthrich D."/>
            <person name="Kuhnert P."/>
            <person name="Arce C.C.M."/>
            <person name="Thonen L."/>
            <person name="Ruiz C."/>
            <person name="Zhang X."/>
            <person name="Robert C.A.M."/>
            <person name="Karimi J."/>
            <person name="Kamali S."/>
            <person name="Ma J."/>
            <person name="Bruggmann R."/>
            <person name="Erb M."/>
        </authorList>
    </citation>
    <scope>NUCLEOTIDE SEQUENCE [LARGE SCALE GENOMIC DNA]</scope>
    <source>
        <strain evidence="2 3">LJ24-63</strain>
    </source>
</reference>
<evidence type="ECO:0000313" key="2">
    <source>
        <dbReference type="EMBL" id="RAX14442.1"/>
    </source>
</evidence>
<name>A0A329XGP8_9GAMM</name>
<comment type="caution">
    <text evidence="2">The sequence shown here is derived from an EMBL/GenBank/DDBJ whole genome shotgun (WGS) entry which is preliminary data.</text>
</comment>
<feature type="region of interest" description="Disordered" evidence="1">
    <location>
        <begin position="1"/>
        <end position="27"/>
    </location>
</feature>
<dbReference type="RefSeq" id="WP_112893836.1">
    <property type="nucleotide sequence ID" value="NZ_CAWNYH010000001.1"/>
</dbReference>
<evidence type="ECO:0000256" key="1">
    <source>
        <dbReference type="SAM" id="MobiDB-lite"/>
    </source>
</evidence>
<protein>
    <submittedName>
        <fullName evidence="2">Uncharacterized protein</fullName>
    </submittedName>
</protein>
<accession>A0A329XGP8</accession>
<proteinExistence type="predicted"/>
<gene>
    <name evidence="2" type="ORF">CKY02_00605</name>
</gene>
<organism evidence="2 3">
    <name type="scientific">Photorhabdus bodei</name>
    <dbReference type="NCBI Taxonomy" id="2029681"/>
    <lineage>
        <taxon>Bacteria</taxon>
        <taxon>Pseudomonadati</taxon>
        <taxon>Pseudomonadota</taxon>
        <taxon>Gammaproteobacteria</taxon>
        <taxon>Enterobacterales</taxon>
        <taxon>Morganellaceae</taxon>
        <taxon>Photorhabdus</taxon>
    </lineage>
</organism>
<dbReference type="Proteomes" id="UP000250919">
    <property type="component" value="Unassembled WGS sequence"/>
</dbReference>
<evidence type="ECO:0000313" key="3">
    <source>
        <dbReference type="Proteomes" id="UP000250919"/>
    </source>
</evidence>
<dbReference type="GeneID" id="88804423"/>
<dbReference type="EMBL" id="NSCM01000001">
    <property type="protein sequence ID" value="RAX14442.1"/>
    <property type="molecule type" value="Genomic_DNA"/>
</dbReference>